<name>A0A8J3JIX5_9ACTN</name>
<dbReference type="PANTHER" id="PTHR34704">
    <property type="entry name" value="ATPASE"/>
    <property type="match status" value="1"/>
</dbReference>
<accession>A0A8J3JIX5</accession>
<dbReference type="PANTHER" id="PTHR34704:SF1">
    <property type="entry name" value="ATPASE"/>
    <property type="match status" value="1"/>
</dbReference>
<sequence>MLAKPEAVFDRHAEWEALARFATSPAASARFGVVSGRRRQGKTFLLDALARATDGFYFAATEDTELESLRRFGRALAARAGTGGAFELHSWEEALRRLYAVVPDGLIIIDELPYLLSASPSLASQLQHVLDPGGVARETSSKLLVCGSAMAVMGNLLAGNAPLRGRASLELVVPPMDYRTAAEFWGVADQPELAVLLHSIVGGTPAYRHEFVHSDAPAGLGDFDSWVIRTVLNPAVPLFREARYLLAEETGARDTPLYHGVLGAIALGHNTRGGIAGYLERPSTNIGHPLTVLEDCGLVAKEPDAFRTGRSTYRIAEPLITFYSAVMRRNWSFLERGMAEQAWQAGQETFRAQVVGPHFEQLCREFALRNAYTLFGEPPSTVAAGTVADQAARTQIQIDVAVLGTDGAVLSLGEAKWRQTMGIAHLDRLRRARDLLAAKGHRVARTRLACYSGAGFTDELRKVANAEGVLLVDLPALYADPS</sequence>
<comment type="caution">
    <text evidence="1">The sequence shown here is derived from an EMBL/GenBank/DDBJ whole genome shotgun (WGS) entry which is preliminary data.</text>
</comment>
<dbReference type="AlphaFoldDB" id="A0A8J3JIX5"/>
<keyword evidence="2" id="KW-1185">Reference proteome</keyword>
<proteinExistence type="predicted"/>
<protein>
    <submittedName>
        <fullName evidence="1">ATPase AAA</fullName>
    </submittedName>
</protein>
<reference evidence="1 2" key="1">
    <citation type="submission" date="2021-01" db="EMBL/GenBank/DDBJ databases">
        <title>Whole genome shotgun sequence of Catellatospora bangladeshensis NBRC 107357.</title>
        <authorList>
            <person name="Komaki H."/>
            <person name="Tamura T."/>
        </authorList>
    </citation>
    <scope>NUCLEOTIDE SEQUENCE [LARGE SCALE GENOMIC DNA]</scope>
    <source>
        <strain evidence="1 2">NBRC 107357</strain>
    </source>
</reference>
<dbReference type="Gene3D" id="3.40.50.300">
    <property type="entry name" value="P-loop containing nucleotide triphosphate hydrolases"/>
    <property type="match status" value="1"/>
</dbReference>
<dbReference type="SUPFAM" id="SSF52540">
    <property type="entry name" value="P-loop containing nucleoside triphosphate hydrolases"/>
    <property type="match status" value="1"/>
</dbReference>
<dbReference type="Proteomes" id="UP000601223">
    <property type="component" value="Unassembled WGS sequence"/>
</dbReference>
<dbReference type="EMBL" id="BONF01000012">
    <property type="protein sequence ID" value="GIF81277.1"/>
    <property type="molecule type" value="Genomic_DNA"/>
</dbReference>
<evidence type="ECO:0000313" key="1">
    <source>
        <dbReference type="EMBL" id="GIF81277.1"/>
    </source>
</evidence>
<evidence type="ECO:0000313" key="2">
    <source>
        <dbReference type="Proteomes" id="UP000601223"/>
    </source>
</evidence>
<organism evidence="1 2">
    <name type="scientific">Catellatospora bangladeshensis</name>
    <dbReference type="NCBI Taxonomy" id="310355"/>
    <lineage>
        <taxon>Bacteria</taxon>
        <taxon>Bacillati</taxon>
        <taxon>Actinomycetota</taxon>
        <taxon>Actinomycetes</taxon>
        <taxon>Micromonosporales</taxon>
        <taxon>Micromonosporaceae</taxon>
        <taxon>Catellatospora</taxon>
    </lineage>
</organism>
<dbReference type="RefSeq" id="WP_203745589.1">
    <property type="nucleotide sequence ID" value="NZ_BONF01000012.1"/>
</dbReference>
<gene>
    <name evidence="1" type="ORF">Cba03nite_26260</name>
</gene>
<dbReference type="InterPro" id="IPR027417">
    <property type="entry name" value="P-loop_NTPase"/>
</dbReference>